<dbReference type="AlphaFoldDB" id="A0A1U0YA17"/>
<reference evidence="1 2" key="1">
    <citation type="submission" date="2016-11" db="EMBL/GenBank/DDBJ databases">
        <authorList>
            <consortium name="Pathogen Informatics"/>
        </authorList>
    </citation>
    <scope>NUCLEOTIDE SEQUENCE [LARGE SCALE GENOMIC DNA]</scope>
    <source>
        <strain evidence="1 2">911</strain>
    </source>
</reference>
<dbReference type="EMBL" id="FVGW01000001">
    <property type="protein sequence ID" value="SKL37833.1"/>
    <property type="molecule type" value="Genomic_DNA"/>
</dbReference>
<name>A0A1U0YA17_9MYCO</name>
<accession>A0A1U0YA17</accession>
<protein>
    <submittedName>
        <fullName evidence="1">Uncharacterized protein</fullName>
    </submittedName>
</protein>
<dbReference type="Proteomes" id="UP000190074">
    <property type="component" value="Unassembled WGS sequence"/>
</dbReference>
<sequence>MGWVKIPCAERDQVKADHDLVPFASCTDLGAQFHSEPEMLA</sequence>
<proteinExistence type="predicted"/>
<organism evidence="1 2">
    <name type="scientific">Mycobacteroides abscessus subsp. massiliense</name>
    <dbReference type="NCBI Taxonomy" id="1962118"/>
    <lineage>
        <taxon>Bacteria</taxon>
        <taxon>Bacillati</taxon>
        <taxon>Actinomycetota</taxon>
        <taxon>Actinomycetes</taxon>
        <taxon>Mycobacteriales</taxon>
        <taxon>Mycobacteriaceae</taxon>
        <taxon>Mycobacteroides</taxon>
        <taxon>Mycobacteroides abscessus</taxon>
    </lineage>
</organism>
<evidence type="ECO:0000313" key="2">
    <source>
        <dbReference type="Proteomes" id="UP000190074"/>
    </source>
</evidence>
<evidence type="ECO:0000313" key="1">
    <source>
        <dbReference type="EMBL" id="SKL37833.1"/>
    </source>
</evidence>
<gene>
    <name evidence="1" type="ORF">SAMEA2259716_00308</name>
</gene>